<comment type="caution">
    <text evidence="1">The sequence shown here is derived from an EMBL/GenBank/DDBJ whole genome shotgun (WGS) entry which is preliminary data.</text>
</comment>
<organism evidence="1 2">
    <name type="scientific">Acinetobacter entericus</name>
    <dbReference type="NCBI Taxonomy" id="2989714"/>
    <lineage>
        <taxon>Bacteria</taxon>
        <taxon>Pseudomonadati</taxon>
        <taxon>Pseudomonadota</taxon>
        <taxon>Gammaproteobacteria</taxon>
        <taxon>Moraxellales</taxon>
        <taxon>Moraxellaceae</taxon>
        <taxon>Acinetobacter</taxon>
    </lineage>
</organism>
<name>A0ABT3NNT4_9GAMM</name>
<accession>A0ABT3NNT4</accession>
<protein>
    <submittedName>
        <fullName evidence="1">Uncharacterized protein</fullName>
    </submittedName>
</protein>
<sequence length="156" mass="17709">MSLVDSYISYLSGFLSGLASIDGAIREKCLNVFDVSYNSNLSLEENFFTFYPELNGLGFTSSMIEFGEIESLIQGWILRKPLGLELDVTDWKSFLAFRIMDYLSWCFSDDVDCSLLDVYSAELTEKDGVKVKYLIIPHESKALYILFQNTVTIEGD</sequence>
<evidence type="ECO:0000313" key="1">
    <source>
        <dbReference type="EMBL" id="MCW8041224.1"/>
    </source>
</evidence>
<keyword evidence="2" id="KW-1185">Reference proteome</keyword>
<evidence type="ECO:0000313" key="2">
    <source>
        <dbReference type="Proteomes" id="UP001209682"/>
    </source>
</evidence>
<dbReference type="RefSeq" id="WP_265466225.1">
    <property type="nucleotide sequence ID" value="NZ_JAPEQW010000064.1"/>
</dbReference>
<dbReference type="EMBL" id="JAPEQW010000064">
    <property type="protein sequence ID" value="MCW8041224.1"/>
    <property type="molecule type" value="Genomic_DNA"/>
</dbReference>
<proteinExistence type="predicted"/>
<dbReference type="Proteomes" id="UP001209682">
    <property type="component" value="Unassembled WGS sequence"/>
</dbReference>
<reference evidence="1 2" key="1">
    <citation type="submission" date="2022-11" db="EMBL/GenBank/DDBJ databases">
        <title>Acinetobacter entericus sp. nov., isolated from the gut of the plastic-eating larvae of the Coleoptera insect Zophobas atratus.</title>
        <authorList>
            <person name="Dong X."/>
            <person name="Yang Y."/>
        </authorList>
    </citation>
    <scope>NUCLEOTIDE SEQUENCE [LARGE SCALE GENOMIC DNA]</scope>
    <source>
        <strain evidence="1 2">BIT-DXN8</strain>
    </source>
</reference>
<gene>
    <name evidence="1" type="ORF">OKC24_19085</name>
</gene>